<gene>
    <name evidence="2" type="ORF">AMK59_8524</name>
</gene>
<dbReference type="GO" id="GO:0061630">
    <property type="term" value="F:ubiquitin protein ligase activity"/>
    <property type="evidence" value="ECO:0007669"/>
    <property type="project" value="TreeGrafter"/>
</dbReference>
<evidence type="ECO:0000256" key="1">
    <source>
        <dbReference type="PROSITE-ProRule" id="PRU00235"/>
    </source>
</evidence>
<reference evidence="2 3" key="1">
    <citation type="submission" date="2015-09" db="EMBL/GenBank/DDBJ databases">
        <title>Draft genome of the scarab beetle Oryctes borbonicus.</title>
        <authorList>
            <person name="Meyer J.M."/>
            <person name="Markov G.V."/>
            <person name="Baskaran P."/>
            <person name="Herrmann M."/>
            <person name="Sommer R.J."/>
            <person name="Roedelsperger C."/>
        </authorList>
    </citation>
    <scope>NUCLEOTIDE SEQUENCE [LARGE SCALE GENOMIC DNA]</scope>
    <source>
        <strain evidence="2">OB123</strain>
        <tissue evidence="2">Whole animal</tissue>
    </source>
</reference>
<dbReference type="GO" id="GO:0005886">
    <property type="term" value="C:plasma membrane"/>
    <property type="evidence" value="ECO:0007669"/>
    <property type="project" value="TreeGrafter"/>
</dbReference>
<dbReference type="SUPFAM" id="SSF50985">
    <property type="entry name" value="RCC1/BLIP-II"/>
    <property type="match status" value="1"/>
</dbReference>
<dbReference type="InterPro" id="IPR009091">
    <property type="entry name" value="RCC1/BLIP-II"/>
</dbReference>
<dbReference type="PANTHER" id="PTHR45943:SF1">
    <property type="entry name" value="E3 UBIQUITIN-PROTEIN LIGASE MYCBP2"/>
    <property type="match status" value="1"/>
</dbReference>
<dbReference type="Pfam" id="PF00415">
    <property type="entry name" value="RCC1"/>
    <property type="match status" value="2"/>
</dbReference>
<feature type="non-terminal residue" evidence="2">
    <location>
        <position position="1"/>
    </location>
</feature>
<dbReference type="EMBL" id="LJIG01022717">
    <property type="protein sequence ID" value="KRT79079.1"/>
    <property type="molecule type" value="Genomic_DNA"/>
</dbReference>
<evidence type="ECO:0000313" key="2">
    <source>
        <dbReference type="EMBL" id="KRT79079.1"/>
    </source>
</evidence>
<dbReference type="AlphaFoldDB" id="A0A0T6AWU9"/>
<protein>
    <submittedName>
        <fullName evidence="2">Regulator of chromosome condensation repeat containing protein</fullName>
    </submittedName>
</protein>
<dbReference type="PRINTS" id="PR00633">
    <property type="entry name" value="RCCNDNSATION"/>
</dbReference>
<feature type="non-terminal residue" evidence="2">
    <location>
        <position position="143"/>
    </location>
</feature>
<dbReference type="PROSITE" id="PS00626">
    <property type="entry name" value="RCC1_2"/>
    <property type="match status" value="1"/>
</dbReference>
<organism evidence="2 3">
    <name type="scientific">Oryctes borbonicus</name>
    <dbReference type="NCBI Taxonomy" id="1629725"/>
    <lineage>
        <taxon>Eukaryota</taxon>
        <taxon>Metazoa</taxon>
        <taxon>Ecdysozoa</taxon>
        <taxon>Arthropoda</taxon>
        <taxon>Hexapoda</taxon>
        <taxon>Insecta</taxon>
        <taxon>Pterygota</taxon>
        <taxon>Neoptera</taxon>
        <taxon>Endopterygota</taxon>
        <taxon>Coleoptera</taxon>
        <taxon>Polyphaga</taxon>
        <taxon>Scarabaeiformia</taxon>
        <taxon>Scarabaeidae</taxon>
        <taxon>Dynastinae</taxon>
        <taxon>Oryctes</taxon>
    </lineage>
</organism>
<dbReference type="GO" id="GO:0008582">
    <property type="term" value="P:regulation of synaptic assembly at neuromuscular junction"/>
    <property type="evidence" value="ECO:0007669"/>
    <property type="project" value="TreeGrafter"/>
</dbReference>
<proteinExistence type="predicted"/>
<dbReference type="OrthoDB" id="6050183at2759"/>
<dbReference type="Proteomes" id="UP000051574">
    <property type="component" value="Unassembled WGS sequence"/>
</dbReference>
<dbReference type="InterPro" id="IPR000408">
    <property type="entry name" value="Reg_chr_condens"/>
</dbReference>
<comment type="caution">
    <text evidence="2">The sequence shown here is derived from an EMBL/GenBank/DDBJ whole genome shotgun (WGS) entry which is preliminary data.</text>
</comment>
<evidence type="ECO:0000313" key="3">
    <source>
        <dbReference type="Proteomes" id="UP000051574"/>
    </source>
</evidence>
<accession>A0A0T6AWU9</accession>
<dbReference type="PANTHER" id="PTHR45943">
    <property type="entry name" value="E3 UBIQUITIN-PROTEIN LIGASE MYCBP2"/>
    <property type="match status" value="1"/>
</dbReference>
<dbReference type="GO" id="GO:0007411">
    <property type="term" value="P:axon guidance"/>
    <property type="evidence" value="ECO:0007669"/>
    <property type="project" value="TreeGrafter"/>
</dbReference>
<keyword evidence="3" id="KW-1185">Reference proteome</keyword>
<name>A0A0T6AWU9_9SCAR</name>
<dbReference type="GO" id="GO:0005634">
    <property type="term" value="C:nucleus"/>
    <property type="evidence" value="ECO:0007669"/>
    <property type="project" value="TreeGrafter"/>
</dbReference>
<feature type="repeat" description="RCC1" evidence="1">
    <location>
        <begin position="1"/>
        <end position="49"/>
    </location>
</feature>
<sequence>QVYSFGSNQYGQLGCGDILAKASIQLVKLPCSAVHIAAGSNHTVVLTSKGEVYTFGNYQKGQLGRVPPITSPQDVAQPGQSNSTRYQNPRCPWYSIPGPITNIGPRHGRRATWVGASGDQTFIKIDESLINTVSLAKSTVTAN</sequence>
<dbReference type="PROSITE" id="PS50012">
    <property type="entry name" value="RCC1_3"/>
    <property type="match status" value="1"/>
</dbReference>
<dbReference type="Gene3D" id="2.130.10.30">
    <property type="entry name" value="Regulator of chromosome condensation 1/beta-lactamase-inhibitor protein II"/>
    <property type="match status" value="1"/>
</dbReference>